<evidence type="ECO:0000256" key="7">
    <source>
        <dbReference type="ARBA" id="ARBA00022989"/>
    </source>
</evidence>
<dbReference type="GO" id="GO:0016020">
    <property type="term" value="C:membrane"/>
    <property type="evidence" value="ECO:0007669"/>
    <property type="project" value="InterPro"/>
</dbReference>
<dbReference type="AlphaFoldDB" id="A0AAN7KNV3"/>
<dbReference type="InterPro" id="IPR047664">
    <property type="entry name" value="SWEET"/>
</dbReference>
<evidence type="ECO:0000256" key="6">
    <source>
        <dbReference type="ARBA" id="ARBA00022737"/>
    </source>
</evidence>
<feature type="transmembrane region" description="Helical" evidence="9">
    <location>
        <begin position="162"/>
        <end position="183"/>
    </location>
</feature>
<name>A0AAN7KNV3_9MYRT</name>
<dbReference type="FunFam" id="1.20.1280.290:FF:000002">
    <property type="entry name" value="Bidirectional sugar transporter SWEET"/>
    <property type="match status" value="1"/>
</dbReference>
<proteinExistence type="inferred from homology"/>
<evidence type="ECO:0000256" key="4">
    <source>
        <dbReference type="ARBA" id="ARBA00022597"/>
    </source>
</evidence>
<comment type="caution">
    <text evidence="9">Lacks conserved residue(s) required for the propagation of feature annotation.</text>
</comment>
<keyword evidence="11" id="KW-1185">Reference proteome</keyword>
<dbReference type="FunFam" id="1.20.1280.290:FF:000001">
    <property type="entry name" value="Bidirectional sugar transporter SWEET"/>
    <property type="match status" value="1"/>
</dbReference>
<accession>A0AAN7KNV3</accession>
<gene>
    <name evidence="10" type="ORF">SAY87_003239</name>
</gene>
<dbReference type="GO" id="GO:0051260">
    <property type="term" value="P:protein homooligomerization"/>
    <property type="evidence" value="ECO:0007669"/>
    <property type="project" value="UniProtKB-ARBA"/>
</dbReference>
<keyword evidence="3 9" id="KW-0813">Transport</keyword>
<dbReference type="InterPro" id="IPR004316">
    <property type="entry name" value="SWEET_rpt"/>
</dbReference>
<protein>
    <recommendedName>
        <fullName evidence="9">Bidirectional sugar transporter SWEET</fullName>
    </recommendedName>
</protein>
<feature type="transmembrane region" description="Helical" evidence="9">
    <location>
        <begin position="249"/>
        <end position="270"/>
    </location>
</feature>
<evidence type="ECO:0000256" key="5">
    <source>
        <dbReference type="ARBA" id="ARBA00022692"/>
    </source>
</evidence>
<comment type="similarity">
    <text evidence="2 9">Belongs to the SWEET sugar transporter family.</text>
</comment>
<dbReference type="PANTHER" id="PTHR10791:SF159">
    <property type="entry name" value="BIDIRECTIONAL SUGAR TRANSPORTER SWEET5"/>
    <property type="match status" value="1"/>
</dbReference>
<feature type="transmembrane region" description="Helical" evidence="9">
    <location>
        <begin position="127"/>
        <end position="150"/>
    </location>
</feature>
<sequence length="298" mass="33889">MQIQSISTVINVADLVLIYWSGPLTPIILSFIRIRRSRKENFYFLPYTPSHHRHLVKMVHTEILRTVVGIIGNVISFGLFLSPLPTFIYICKTKSVQAFKPDPYVVTVLNCMMWVFYGLPFVHPDSILVVTINSIGLAMELVYVCIFFIFSTWPARKKICIILLAEVIFLAAVVLITMLLFHTTKMRSLFVGILCILFTIGMYAAPLTVMKLVIKTKSVKFMPFYLSLANFLNGIVWSIYALLKFDINLLLPNGLGTLSGLVQLLLYALYYKTTNWEEEEQQEETTANVELHSSNNGA</sequence>
<dbReference type="Proteomes" id="UP001345219">
    <property type="component" value="Chromosome 3"/>
</dbReference>
<evidence type="ECO:0000256" key="9">
    <source>
        <dbReference type="RuleBase" id="RU910715"/>
    </source>
</evidence>
<feature type="transmembrane region" description="Helical" evidence="9">
    <location>
        <begin position="67"/>
        <end position="91"/>
    </location>
</feature>
<keyword evidence="4 9" id="KW-0762">Sugar transport</keyword>
<evidence type="ECO:0000256" key="8">
    <source>
        <dbReference type="ARBA" id="ARBA00023136"/>
    </source>
</evidence>
<keyword evidence="7 9" id="KW-1133">Transmembrane helix</keyword>
<feature type="transmembrane region" description="Helical" evidence="9">
    <location>
        <begin position="12"/>
        <end position="34"/>
    </location>
</feature>
<dbReference type="EMBL" id="JAXIOK010000006">
    <property type="protein sequence ID" value="KAK4768098.1"/>
    <property type="molecule type" value="Genomic_DNA"/>
</dbReference>
<feature type="transmembrane region" description="Helical" evidence="9">
    <location>
        <begin position="189"/>
        <end position="209"/>
    </location>
</feature>
<dbReference type="Gene3D" id="1.20.1280.290">
    <property type="match status" value="2"/>
</dbReference>
<keyword evidence="8 9" id="KW-0472">Membrane</keyword>
<feature type="transmembrane region" description="Helical" evidence="9">
    <location>
        <begin position="103"/>
        <end position="121"/>
    </location>
</feature>
<feature type="transmembrane region" description="Helical" evidence="9">
    <location>
        <begin position="221"/>
        <end position="243"/>
    </location>
</feature>
<dbReference type="GO" id="GO:0012505">
    <property type="term" value="C:endomembrane system"/>
    <property type="evidence" value="ECO:0007669"/>
    <property type="project" value="UniProtKB-SubCell"/>
</dbReference>
<organism evidence="10 11">
    <name type="scientific">Trapa incisa</name>
    <dbReference type="NCBI Taxonomy" id="236973"/>
    <lineage>
        <taxon>Eukaryota</taxon>
        <taxon>Viridiplantae</taxon>
        <taxon>Streptophyta</taxon>
        <taxon>Embryophyta</taxon>
        <taxon>Tracheophyta</taxon>
        <taxon>Spermatophyta</taxon>
        <taxon>Magnoliopsida</taxon>
        <taxon>eudicotyledons</taxon>
        <taxon>Gunneridae</taxon>
        <taxon>Pentapetalae</taxon>
        <taxon>rosids</taxon>
        <taxon>malvids</taxon>
        <taxon>Myrtales</taxon>
        <taxon>Lythraceae</taxon>
        <taxon>Trapa</taxon>
    </lineage>
</organism>
<keyword evidence="5 9" id="KW-0812">Transmembrane</keyword>
<evidence type="ECO:0000256" key="3">
    <source>
        <dbReference type="ARBA" id="ARBA00022448"/>
    </source>
</evidence>
<dbReference type="GO" id="GO:0051119">
    <property type="term" value="F:sugar transmembrane transporter activity"/>
    <property type="evidence" value="ECO:0007669"/>
    <property type="project" value="InterPro"/>
</dbReference>
<comment type="function">
    <text evidence="9">Mediates both low-affinity uptake and efflux of sugar across the membrane.</text>
</comment>
<evidence type="ECO:0000256" key="1">
    <source>
        <dbReference type="ARBA" id="ARBA00004127"/>
    </source>
</evidence>
<evidence type="ECO:0000256" key="2">
    <source>
        <dbReference type="ARBA" id="ARBA00007809"/>
    </source>
</evidence>
<reference evidence="10 11" key="1">
    <citation type="journal article" date="2023" name="Hortic Res">
        <title>Pangenome of water caltrop reveals structural variations and asymmetric subgenome divergence after allopolyploidization.</title>
        <authorList>
            <person name="Zhang X."/>
            <person name="Chen Y."/>
            <person name="Wang L."/>
            <person name="Yuan Y."/>
            <person name="Fang M."/>
            <person name="Shi L."/>
            <person name="Lu R."/>
            <person name="Comes H.P."/>
            <person name="Ma Y."/>
            <person name="Chen Y."/>
            <person name="Huang G."/>
            <person name="Zhou Y."/>
            <person name="Zheng Z."/>
            <person name="Qiu Y."/>
        </authorList>
    </citation>
    <scope>NUCLEOTIDE SEQUENCE [LARGE SCALE GENOMIC DNA]</scope>
    <source>
        <tissue evidence="10">Roots</tissue>
    </source>
</reference>
<comment type="subcellular location">
    <subcellularLocation>
        <location evidence="1">Endomembrane system</location>
        <topology evidence="1">Multi-pass membrane protein</topology>
    </subcellularLocation>
</comment>
<comment type="caution">
    <text evidence="10">The sequence shown here is derived from an EMBL/GenBank/DDBJ whole genome shotgun (WGS) entry which is preliminary data.</text>
</comment>
<keyword evidence="6" id="KW-0677">Repeat</keyword>
<dbReference type="Pfam" id="PF03083">
    <property type="entry name" value="MtN3_slv"/>
    <property type="match status" value="2"/>
</dbReference>
<dbReference type="PANTHER" id="PTHR10791">
    <property type="entry name" value="RAG1-ACTIVATING PROTEIN 1"/>
    <property type="match status" value="1"/>
</dbReference>
<evidence type="ECO:0000313" key="11">
    <source>
        <dbReference type="Proteomes" id="UP001345219"/>
    </source>
</evidence>
<evidence type="ECO:0000313" key="10">
    <source>
        <dbReference type="EMBL" id="KAK4768098.1"/>
    </source>
</evidence>